<dbReference type="GO" id="GO:0003939">
    <property type="term" value="F:L-iditol 2-dehydrogenase (NAD+) activity"/>
    <property type="evidence" value="ECO:0007669"/>
    <property type="project" value="UniProtKB-EC"/>
</dbReference>
<comment type="caution">
    <text evidence="6">The sequence shown here is derived from an EMBL/GenBank/DDBJ whole genome shotgun (WGS) entry which is preliminary data.</text>
</comment>
<evidence type="ECO:0000256" key="2">
    <source>
        <dbReference type="ARBA" id="ARBA00022833"/>
    </source>
</evidence>
<evidence type="ECO:0000313" key="7">
    <source>
        <dbReference type="Proteomes" id="UP000075670"/>
    </source>
</evidence>
<evidence type="ECO:0000256" key="3">
    <source>
        <dbReference type="ARBA" id="ARBA00023002"/>
    </source>
</evidence>
<dbReference type="InterPro" id="IPR020843">
    <property type="entry name" value="ER"/>
</dbReference>
<dbReference type="PANTHER" id="PTHR43401:SF2">
    <property type="entry name" value="L-THREONINE 3-DEHYDROGENASE"/>
    <property type="match status" value="1"/>
</dbReference>
<name>A0A151ATT6_9FIRM</name>
<dbReference type="Proteomes" id="UP000075670">
    <property type="component" value="Unassembled WGS sequence"/>
</dbReference>
<feature type="domain" description="Enoyl reductase (ER)" evidence="5">
    <location>
        <begin position="7"/>
        <end position="338"/>
    </location>
</feature>
<evidence type="ECO:0000256" key="1">
    <source>
        <dbReference type="ARBA" id="ARBA00022723"/>
    </source>
</evidence>
<dbReference type="GO" id="GO:0008270">
    <property type="term" value="F:zinc ion binding"/>
    <property type="evidence" value="ECO:0007669"/>
    <property type="project" value="InterPro"/>
</dbReference>
<dbReference type="Pfam" id="PF00107">
    <property type="entry name" value="ADH_zinc_N"/>
    <property type="match status" value="1"/>
</dbReference>
<organism evidence="6 7">
    <name type="scientific">Moorella mulderi DSM 14980</name>
    <dbReference type="NCBI Taxonomy" id="1122241"/>
    <lineage>
        <taxon>Bacteria</taxon>
        <taxon>Bacillati</taxon>
        <taxon>Bacillota</taxon>
        <taxon>Clostridia</taxon>
        <taxon>Neomoorellales</taxon>
        <taxon>Neomoorellaceae</taxon>
        <taxon>Neomoorella</taxon>
    </lineage>
</organism>
<gene>
    <name evidence="6" type="primary">gutB_2</name>
    <name evidence="6" type="ORF">MOMUL_27100</name>
</gene>
<accession>A0A151ATT6</accession>
<sequence length="340" mass="37093">MRAAVLQAPYKIVIENVPEPKPADGEVLIKVKAAGICGSDLHAYEGIHPRRRPPAILGHEVIGVIVEVGKRVRKFKVGDRVTVLPRKNCGACPPCVMDWSNLCDHKILLGTNEWAGGFAEYIVAPEETIYTIPDVLDDIVGSLVEPLAVGVHVIERGEVRRGEKVAILGAGPIGLMCVACAHRAGADHIVVADLVDFRLSAAKRLGANVVVNSAKDCFLSKMEEACGLTQVDVAIIAAGAPVLLNEAFSIVRKKGRIILVGQFDIPDVIDIEKSRLKEQTLVGSSTYCKEDFLDAIKILEINRDQFELLVTHQIPLEEIEKGIDLIRKRDQDVLKVIVKF</sequence>
<keyword evidence="3 6" id="KW-0560">Oxidoreductase</keyword>
<proteinExistence type="inferred from homology"/>
<dbReference type="RefSeq" id="WP_062285571.1">
    <property type="nucleotide sequence ID" value="NZ_LTBC01000016.1"/>
</dbReference>
<dbReference type="OrthoDB" id="9777057at2"/>
<dbReference type="InterPro" id="IPR036291">
    <property type="entry name" value="NAD(P)-bd_dom_sf"/>
</dbReference>
<dbReference type="InterPro" id="IPR050129">
    <property type="entry name" value="Zn_alcohol_dh"/>
</dbReference>
<dbReference type="InterPro" id="IPR013154">
    <property type="entry name" value="ADH-like_N"/>
</dbReference>
<keyword evidence="2 4" id="KW-0862">Zinc</keyword>
<comment type="cofactor">
    <cofactor evidence="4">
        <name>Zn(2+)</name>
        <dbReference type="ChEBI" id="CHEBI:29105"/>
    </cofactor>
</comment>
<reference evidence="6 7" key="1">
    <citation type="submission" date="2016-02" db="EMBL/GenBank/DDBJ databases">
        <title>Genome sequence of Moorella mulderi DSM 14980.</title>
        <authorList>
            <person name="Poehlein A."/>
            <person name="Daniel R."/>
        </authorList>
    </citation>
    <scope>NUCLEOTIDE SEQUENCE [LARGE SCALE GENOMIC DNA]</scope>
    <source>
        <strain evidence="6 7">DSM 14980</strain>
    </source>
</reference>
<dbReference type="Gene3D" id="3.90.180.10">
    <property type="entry name" value="Medium-chain alcohol dehydrogenases, catalytic domain"/>
    <property type="match status" value="1"/>
</dbReference>
<protein>
    <submittedName>
        <fullName evidence="6">Sorbitol dehydrogenase</fullName>
        <ecNumber evidence="6">1.1.1.14</ecNumber>
    </submittedName>
</protein>
<dbReference type="AlphaFoldDB" id="A0A151ATT6"/>
<dbReference type="SUPFAM" id="SSF51735">
    <property type="entry name" value="NAD(P)-binding Rossmann-fold domains"/>
    <property type="match status" value="1"/>
</dbReference>
<evidence type="ECO:0000313" key="6">
    <source>
        <dbReference type="EMBL" id="KYH31035.1"/>
    </source>
</evidence>
<dbReference type="SUPFAM" id="SSF50129">
    <property type="entry name" value="GroES-like"/>
    <property type="match status" value="1"/>
</dbReference>
<dbReference type="Gene3D" id="3.40.50.720">
    <property type="entry name" value="NAD(P)-binding Rossmann-like Domain"/>
    <property type="match status" value="1"/>
</dbReference>
<evidence type="ECO:0000259" key="5">
    <source>
        <dbReference type="SMART" id="SM00829"/>
    </source>
</evidence>
<comment type="similarity">
    <text evidence="4">Belongs to the zinc-containing alcohol dehydrogenase family.</text>
</comment>
<keyword evidence="7" id="KW-1185">Reference proteome</keyword>
<evidence type="ECO:0000256" key="4">
    <source>
        <dbReference type="RuleBase" id="RU361277"/>
    </source>
</evidence>
<dbReference type="InterPro" id="IPR013149">
    <property type="entry name" value="ADH-like_C"/>
</dbReference>
<dbReference type="PROSITE" id="PS00059">
    <property type="entry name" value="ADH_ZINC"/>
    <property type="match status" value="1"/>
</dbReference>
<dbReference type="EMBL" id="LTBC01000016">
    <property type="protein sequence ID" value="KYH31035.1"/>
    <property type="molecule type" value="Genomic_DNA"/>
</dbReference>
<dbReference type="Pfam" id="PF08240">
    <property type="entry name" value="ADH_N"/>
    <property type="match status" value="1"/>
</dbReference>
<dbReference type="InterPro" id="IPR011032">
    <property type="entry name" value="GroES-like_sf"/>
</dbReference>
<dbReference type="SMART" id="SM00829">
    <property type="entry name" value="PKS_ER"/>
    <property type="match status" value="1"/>
</dbReference>
<dbReference type="InterPro" id="IPR002328">
    <property type="entry name" value="ADH_Zn_CS"/>
</dbReference>
<dbReference type="PATRIC" id="fig|1122241.3.peg.2880"/>
<dbReference type="EC" id="1.1.1.14" evidence="6"/>
<dbReference type="PANTHER" id="PTHR43401">
    <property type="entry name" value="L-THREONINE 3-DEHYDROGENASE"/>
    <property type="match status" value="1"/>
</dbReference>
<keyword evidence="1 4" id="KW-0479">Metal-binding</keyword>